<reference evidence="1 2" key="1">
    <citation type="journal article" date="2020" name="ISME J.">
        <title>Uncovering the hidden diversity of litter-decomposition mechanisms in mushroom-forming fungi.</title>
        <authorList>
            <person name="Floudas D."/>
            <person name="Bentzer J."/>
            <person name="Ahren D."/>
            <person name="Johansson T."/>
            <person name="Persson P."/>
            <person name="Tunlid A."/>
        </authorList>
    </citation>
    <scope>NUCLEOTIDE SEQUENCE [LARGE SCALE GENOMIC DNA]</scope>
    <source>
        <strain evidence="1 2">CBS 291.85</strain>
    </source>
</reference>
<proteinExistence type="predicted"/>
<protein>
    <submittedName>
        <fullName evidence="1">Uncharacterized protein</fullName>
    </submittedName>
</protein>
<dbReference type="AlphaFoldDB" id="A0A8H5LWF1"/>
<organism evidence="1 2">
    <name type="scientific">Tetrapyrgos nigripes</name>
    <dbReference type="NCBI Taxonomy" id="182062"/>
    <lineage>
        <taxon>Eukaryota</taxon>
        <taxon>Fungi</taxon>
        <taxon>Dikarya</taxon>
        <taxon>Basidiomycota</taxon>
        <taxon>Agaricomycotina</taxon>
        <taxon>Agaricomycetes</taxon>
        <taxon>Agaricomycetidae</taxon>
        <taxon>Agaricales</taxon>
        <taxon>Marasmiineae</taxon>
        <taxon>Marasmiaceae</taxon>
        <taxon>Tetrapyrgos</taxon>
    </lineage>
</organism>
<keyword evidence="2" id="KW-1185">Reference proteome</keyword>
<name>A0A8H5LWF1_9AGAR</name>
<sequence length="147" mass="16538">MLKEPTKELLTAIRKLWITADALPDLSAKPSNTTPLIFPVLDGLNMALIFRRSLSFSINGTPSSPPPILHTLKLDNVNFTDFSFELVTCIISPRNPSYHMEKFLERSQVFSQGLRIDGQADQGSKTCTHSAKPRTRFFGKRGCEEWV</sequence>
<gene>
    <name evidence="1" type="ORF">D9758_005212</name>
</gene>
<dbReference type="EMBL" id="JAACJM010000005">
    <property type="protein sequence ID" value="KAF5372515.1"/>
    <property type="molecule type" value="Genomic_DNA"/>
</dbReference>
<evidence type="ECO:0000313" key="2">
    <source>
        <dbReference type="Proteomes" id="UP000559256"/>
    </source>
</evidence>
<comment type="caution">
    <text evidence="1">The sequence shown here is derived from an EMBL/GenBank/DDBJ whole genome shotgun (WGS) entry which is preliminary data.</text>
</comment>
<accession>A0A8H5LWF1</accession>
<evidence type="ECO:0000313" key="1">
    <source>
        <dbReference type="EMBL" id="KAF5372515.1"/>
    </source>
</evidence>
<dbReference type="Proteomes" id="UP000559256">
    <property type="component" value="Unassembled WGS sequence"/>
</dbReference>